<keyword evidence="8" id="KW-1207">Sterol metabolism</keyword>
<dbReference type="GO" id="GO:0008203">
    <property type="term" value="P:cholesterol metabolic process"/>
    <property type="evidence" value="ECO:0007669"/>
    <property type="project" value="UniProtKB-KW"/>
</dbReference>
<evidence type="ECO:0000259" key="17">
    <source>
        <dbReference type="Pfam" id="PF05199"/>
    </source>
</evidence>
<dbReference type="GO" id="GO:0016995">
    <property type="term" value="F:cholesterol oxidase activity"/>
    <property type="evidence" value="ECO:0007669"/>
    <property type="project" value="UniProtKB-EC"/>
</dbReference>
<organism evidence="18 19">
    <name type="scientific">Thermomonospora umbrina</name>
    <dbReference type="NCBI Taxonomy" id="111806"/>
    <lineage>
        <taxon>Bacteria</taxon>
        <taxon>Bacillati</taxon>
        <taxon>Actinomycetota</taxon>
        <taxon>Actinomycetes</taxon>
        <taxon>Streptosporangiales</taxon>
        <taxon>Thermomonosporaceae</taxon>
        <taxon>Thermomonospora</taxon>
    </lineage>
</organism>
<dbReference type="PROSITE" id="PS51318">
    <property type="entry name" value="TAT"/>
    <property type="match status" value="1"/>
</dbReference>
<dbReference type="AlphaFoldDB" id="A0A3D9SPT4"/>
<evidence type="ECO:0000256" key="8">
    <source>
        <dbReference type="ARBA" id="ARBA00023166"/>
    </source>
</evidence>
<dbReference type="SUPFAM" id="SSF54373">
    <property type="entry name" value="FAD-linked reductases, C-terminal domain"/>
    <property type="match status" value="1"/>
</dbReference>
<proteinExistence type="inferred from homology"/>
<keyword evidence="7" id="KW-0443">Lipid metabolism</keyword>
<keyword evidence="10" id="KW-0413">Isomerase</keyword>
<dbReference type="Gene3D" id="3.50.50.60">
    <property type="entry name" value="FAD/NAD(P)-binding domain"/>
    <property type="match status" value="1"/>
</dbReference>
<dbReference type="InterPro" id="IPR036188">
    <property type="entry name" value="FAD/NAD-bd_sf"/>
</dbReference>
<evidence type="ECO:0000256" key="1">
    <source>
        <dbReference type="ARBA" id="ARBA00001974"/>
    </source>
</evidence>
<dbReference type="EC" id="1.1.3.6" evidence="13"/>
<evidence type="ECO:0000259" key="16">
    <source>
        <dbReference type="Pfam" id="PF00732"/>
    </source>
</evidence>
<evidence type="ECO:0000256" key="5">
    <source>
        <dbReference type="ARBA" id="ARBA00022827"/>
    </source>
</evidence>
<evidence type="ECO:0000256" key="10">
    <source>
        <dbReference type="ARBA" id="ARBA00023235"/>
    </source>
</evidence>
<evidence type="ECO:0000256" key="15">
    <source>
        <dbReference type="ARBA" id="ARBA00049778"/>
    </source>
</evidence>
<sequence length="524" mass="56100">MMRMTTLSRRRLLRSAAGLGFVSATELINVPEAFGGTRDGDPTAIVIGSGFGGSVAALRLGRAGVRTLVIERGRRHRHHPTEQVFSNERSPRSDMFWFQRVATWPSSPRTEISPVPGLMQVDGQDGITIACGAAVGGGSVVYTGCTVQPPREHFEALWPRAVSYTVLERVYFPRARAMLGARTIPDRIYRSDPFTHSRAFDAQMTKAGYPTTPAPSAFDWAKVQWELDGALRRSATVGESSFGNGNGAKNDMTQTYLPRALETGHVSITELTEVTAVSARRGGGYDLDATLHSPDGRVLGTRRFSCDLLFMAAGSLNTTKLLVKARDTGGLGRLNEHVGANWGTNGDAFALRTSPGPTGTAQAAPCASTAFVHRGFGLPIRVENWYSMSLAGLPINLQFSVAVDHDNRGTWSYDPTTGTVRLTDWSIAKNAPAEDAARAFNQLIIDKGLAGPAPVTAPTAFTAHPVGGCELGKATDMYGRVHGHRGLYVMDSALMPGNVGGANPSLTVLAIAERNMAHIKAHDS</sequence>
<evidence type="ECO:0000256" key="14">
    <source>
        <dbReference type="ARBA" id="ARBA00049744"/>
    </source>
</evidence>
<dbReference type="GO" id="GO:0050660">
    <property type="term" value="F:flavin adenine dinucleotide binding"/>
    <property type="evidence" value="ECO:0007669"/>
    <property type="project" value="InterPro"/>
</dbReference>
<dbReference type="EC" id="5.3.3.1" evidence="11"/>
<feature type="domain" description="Glucose-methanol-choline oxidoreductase N-terminal" evidence="16">
    <location>
        <begin position="112"/>
        <end position="341"/>
    </location>
</feature>
<dbReference type="Pfam" id="PF13450">
    <property type="entry name" value="NAD_binding_8"/>
    <property type="match status" value="1"/>
</dbReference>
<gene>
    <name evidence="18" type="ORF">DFJ69_3398</name>
</gene>
<dbReference type="InterPro" id="IPR000172">
    <property type="entry name" value="GMC_OxRdtase_N"/>
</dbReference>
<evidence type="ECO:0000256" key="12">
    <source>
        <dbReference type="ARBA" id="ARBA00049645"/>
    </source>
</evidence>
<dbReference type="InterPro" id="IPR007867">
    <property type="entry name" value="GMC_OxRtase_C"/>
</dbReference>
<keyword evidence="9" id="KW-0753">Steroid metabolism</keyword>
<evidence type="ECO:0000256" key="9">
    <source>
        <dbReference type="ARBA" id="ARBA00023221"/>
    </source>
</evidence>
<evidence type="ECO:0000256" key="11">
    <source>
        <dbReference type="ARBA" id="ARBA00038856"/>
    </source>
</evidence>
<name>A0A3D9SPT4_9ACTN</name>
<evidence type="ECO:0000256" key="2">
    <source>
        <dbReference type="ARBA" id="ARBA00010790"/>
    </source>
</evidence>
<dbReference type="PANTHER" id="PTHR47470">
    <property type="entry name" value="CHOLESTEROL OXIDASE"/>
    <property type="match status" value="1"/>
</dbReference>
<evidence type="ECO:0000313" key="19">
    <source>
        <dbReference type="Proteomes" id="UP000256661"/>
    </source>
</evidence>
<evidence type="ECO:0000256" key="13">
    <source>
        <dbReference type="ARBA" id="ARBA00049723"/>
    </source>
</evidence>
<dbReference type="Proteomes" id="UP000256661">
    <property type="component" value="Unassembled WGS sequence"/>
</dbReference>
<dbReference type="InterPro" id="IPR006311">
    <property type="entry name" value="TAT_signal"/>
</dbReference>
<dbReference type="InterPro" id="IPR052542">
    <property type="entry name" value="Cholesterol_Oxidase"/>
</dbReference>
<keyword evidence="4" id="KW-0285">Flavoprotein</keyword>
<feature type="domain" description="Glucose-methanol-choline oxidoreductase C-terminal" evidence="17">
    <location>
        <begin position="461"/>
        <end position="512"/>
    </location>
</feature>
<evidence type="ECO:0000256" key="7">
    <source>
        <dbReference type="ARBA" id="ARBA00023098"/>
    </source>
</evidence>
<comment type="cofactor">
    <cofactor evidence="1">
        <name>FAD</name>
        <dbReference type="ChEBI" id="CHEBI:57692"/>
    </cofactor>
</comment>
<dbReference type="Pfam" id="PF00732">
    <property type="entry name" value="GMC_oxred_N"/>
    <property type="match status" value="1"/>
</dbReference>
<accession>A0A3D9SPT4</accession>
<evidence type="ECO:0000256" key="6">
    <source>
        <dbReference type="ARBA" id="ARBA00023002"/>
    </source>
</evidence>
<comment type="pathway">
    <text evidence="12">Steroid metabolism; cholesterol degradation.</text>
</comment>
<comment type="similarity">
    <text evidence="2">Belongs to the GMC oxidoreductase family.</text>
</comment>
<protein>
    <recommendedName>
        <fullName evidence="14">Cholesterol oxidase</fullName>
        <ecNumber evidence="13">1.1.3.6</ecNumber>
        <ecNumber evidence="11">5.3.3.1</ecNumber>
    </recommendedName>
    <alternativeName>
        <fullName evidence="15">Cholesterol isomerase</fullName>
    </alternativeName>
</protein>
<dbReference type="Gene3D" id="3.30.410.10">
    <property type="entry name" value="Cholesterol Oxidase, domain 2"/>
    <property type="match status" value="1"/>
</dbReference>
<dbReference type="GO" id="GO:0004769">
    <property type="term" value="F:steroid Delta-isomerase activity"/>
    <property type="evidence" value="ECO:0007669"/>
    <property type="project" value="UniProtKB-EC"/>
</dbReference>
<evidence type="ECO:0000256" key="3">
    <source>
        <dbReference type="ARBA" id="ARBA00022548"/>
    </source>
</evidence>
<dbReference type="EMBL" id="QTTT01000001">
    <property type="protein sequence ID" value="REE97918.1"/>
    <property type="molecule type" value="Genomic_DNA"/>
</dbReference>
<keyword evidence="3" id="KW-0153">Cholesterol metabolism</keyword>
<keyword evidence="6" id="KW-0560">Oxidoreductase</keyword>
<keyword evidence="5" id="KW-0274">FAD</keyword>
<comment type="caution">
    <text evidence="18">The sequence shown here is derived from an EMBL/GenBank/DDBJ whole genome shotgun (WGS) entry which is preliminary data.</text>
</comment>
<evidence type="ECO:0000313" key="18">
    <source>
        <dbReference type="EMBL" id="REE97918.1"/>
    </source>
</evidence>
<reference evidence="18 19" key="1">
    <citation type="submission" date="2018-08" db="EMBL/GenBank/DDBJ databases">
        <title>Sequencing the genomes of 1000 actinobacteria strains.</title>
        <authorList>
            <person name="Klenk H.-P."/>
        </authorList>
    </citation>
    <scope>NUCLEOTIDE SEQUENCE [LARGE SCALE GENOMIC DNA]</scope>
    <source>
        <strain evidence="18 19">DSM 43927</strain>
    </source>
</reference>
<dbReference type="Pfam" id="PF05199">
    <property type="entry name" value="GMC_oxred_C"/>
    <property type="match status" value="1"/>
</dbReference>
<dbReference type="SUPFAM" id="SSF51905">
    <property type="entry name" value="FAD/NAD(P)-binding domain"/>
    <property type="match status" value="1"/>
</dbReference>
<dbReference type="PANTHER" id="PTHR47470:SF1">
    <property type="entry name" value="FAD-DEPENDENT OXIDOREDUCTASE 2 FAD BINDING DOMAIN-CONTAINING PROTEIN"/>
    <property type="match status" value="1"/>
</dbReference>
<evidence type="ECO:0000256" key="4">
    <source>
        <dbReference type="ARBA" id="ARBA00022630"/>
    </source>
</evidence>
<keyword evidence="19" id="KW-1185">Reference proteome</keyword>